<proteinExistence type="predicted"/>
<evidence type="ECO:0000313" key="1">
    <source>
        <dbReference type="EMBL" id="KHJ31242.1"/>
    </source>
</evidence>
<organism evidence="1 2">
    <name type="scientific">Uncinula necator</name>
    <name type="common">Grape powdery mildew</name>
    <dbReference type="NCBI Taxonomy" id="52586"/>
    <lineage>
        <taxon>Eukaryota</taxon>
        <taxon>Fungi</taxon>
        <taxon>Dikarya</taxon>
        <taxon>Ascomycota</taxon>
        <taxon>Pezizomycotina</taxon>
        <taxon>Leotiomycetes</taxon>
        <taxon>Erysiphales</taxon>
        <taxon>Erysiphaceae</taxon>
        <taxon>Erysiphe</taxon>
    </lineage>
</organism>
<name>A0A0B1NXZ1_UNCNE</name>
<dbReference type="Proteomes" id="UP000030854">
    <property type="component" value="Unassembled WGS sequence"/>
</dbReference>
<comment type="caution">
    <text evidence="1">The sequence shown here is derived from an EMBL/GenBank/DDBJ whole genome shotgun (WGS) entry which is preliminary data.</text>
</comment>
<gene>
    <name evidence="1" type="ORF">EV44_g3549</name>
</gene>
<protein>
    <submittedName>
        <fullName evidence="1">Putative eka-like protein</fullName>
    </submittedName>
</protein>
<dbReference type="EMBL" id="JNVN01003084">
    <property type="protein sequence ID" value="KHJ31242.1"/>
    <property type="molecule type" value="Genomic_DNA"/>
</dbReference>
<dbReference type="HOGENOM" id="CLU_018153_7_1_1"/>
<sequence length="135" mass="15148">MVSFCRERSWKQQLTGSQYWSQQYQPLSYGTRANICKAASKCRNCGGSHRADSCRCLARPTRSSASTKEQLKTYRRMGKREYNVVQRARAAEEKAASSDRIEIDLTSSQASEEIMILDNSQATPVEDSAAVASRL</sequence>
<keyword evidence="2" id="KW-1185">Reference proteome</keyword>
<reference evidence="1 2" key="1">
    <citation type="journal article" date="2014" name="BMC Genomics">
        <title>Adaptive genomic structural variation in the grape powdery mildew pathogen, Erysiphe necator.</title>
        <authorList>
            <person name="Jones L."/>
            <person name="Riaz S."/>
            <person name="Morales-Cruz A."/>
            <person name="Amrine K.C."/>
            <person name="McGuire B."/>
            <person name="Gubler W.D."/>
            <person name="Walker M.A."/>
            <person name="Cantu D."/>
        </authorList>
    </citation>
    <scope>NUCLEOTIDE SEQUENCE [LARGE SCALE GENOMIC DNA]</scope>
    <source>
        <strain evidence="2">c</strain>
    </source>
</reference>
<accession>A0A0B1NXZ1</accession>
<evidence type="ECO:0000313" key="2">
    <source>
        <dbReference type="Proteomes" id="UP000030854"/>
    </source>
</evidence>
<dbReference type="AlphaFoldDB" id="A0A0B1NXZ1"/>